<comment type="similarity">
    <text evidence="3">Belongs to the class-V pyridoxal-phosphate-dependent aminotransferase family.</text>
</comment>
<evidence type="ECO:0000313" key="6">
    <source>
        <dbReference type="EMBL" id="ERT09406.1"/>
    </source>
</evidence>
<evidence type="ECO:0000256" key="2">
    <source>
        <dbReference type="ARBA" id="ARBA00022898"/>
    </source>
</evidence>
<evidence type="ECO:0000313" key="7">
    <source>
        <dbReference type="Proteomes" id="UP000017127"/>
    </source>
</evidence>
<dbReference type="SUPFAM" id="SSF53383">
    <property type="entry name" value="PLP-dependent transferases"/>
    <property type="match status" value="1"/>
</dbReference>
<dbReference type="Pfam" id="PF00266">
    <property type="entry name" value="Aminotran_5"/>
    <property type="match status" value="1"/>
</dbReference>
<comment type="cofactor">
    <cofactor evidence="1 4">
        <name>pyridoxal 5'-phosphate</name>
        <dbReference type="ChEBI" id="CHEBI:597326"/>
    </cofactor>
</comment>
<dbReference type="PANTHER" id="PTHR43586:SF4">
    <property type="entry name" value="ISOPENICILLIN N EPIMERASE"/>
    <property type="match status" value="1"/>
</dbReference>
<dbReference type="InterPro" id="IPR015421">
    <property type="entry name" value="PyrdxlP-dep_Trfase_major"/>
</dbReference>
<keyword evidence="6" id="KW-0456">Lyase</keyword>
<dbReference type="PATRIC" id="fig|1348334.3.peg.509"/>
<protein>
    <submittedName>
        <fullName evidence="6">L-cysteine/cystine lyase C-DES</fullName>
    </submittedName>
</protein>
<dbReference type="InterPro" id="IPR015424">
    <property type="entry name" value="PyrdxlP-dep_Trfase"/>
</dbReference>
<organism evidence="6 7">
    <name type="scientific">Lyngbya aestuarii BL J</name>
    <dbReference type="NCBI Taxonomy" id="1348334"/>
    <lineage>
        <taxon>Bacteria</taxon>
        <taxon>Bacillati</taxon>
        <taxon>Cyanobacteriota</taxon>
        <taxon>Cyanophyceae</taxon>
        <taxon>Oscillatoriophycideae</taxon>
        <taxon>Oscillatoriales</taxon>
        <taxon>Microcoleaceae</taxon>
        <taxon>Lyngbya</taxon>
    </lineage>
</organism>
<dbReference type="Gene3D" id="3.40.640.10">
    <property type="entry name" value="Type I PLP-dependent aspartate aminotransferase-like (Major domain)"/>
    <property type="match status" value="1"/>
</dbReference>
<dbReference type="RefSeq" id="WP_023064288.1">
    <property type="nucleotide sequence ID" value="NZ_AUZM01000003.1"/>
</dbReference>
<dbReference type="AlphaFoldDB" id="U7QSN2"/>
<reference evidence="6 7" key="1">
    <citation type="journal article" date="2013" name="Front. Microbiol.">
        <title>Comparative genomic analyses of the cyanobacterium, Lyngbya aestuarii BL J, a powerful hydrogen producer.</title>
        <authorList>
            <person name="Kothari A."/>
            <person name="Vaughn M."/>
            <person name="Garcia-Pichel F."/>
        </authorList>
    </citation>
    <scope>NUCLEOTIDE SEQUENCE [LARGE SCALE GENOMIC DNA]</scope>
    <source>
        <strain evidence="6 7">BL J</strain>
    </source>
</reference>
<dbReference type="PROSITE" id="PS00595">
    <property type="entry name" value="AA_TRANSFER_CLASS_5"/>
    <property type="match status" value="1"/>
</dbReference>
<dbReference type="GO" id="GO:0016829">
    <property type="term" value="F:lyase activity"/>
    <property type="evidence" value="ECO:0007669"/>
    <property type="project" value="UniProtKB-KW"/>
</dbReference>
<keyword evidence="7" id="KW-1185">Reference proteome</keyword>
<sequence>MTNLTLETYRQQFPALANKAYFNYGGQGPLPQLSLDAIYQSYEQVQQKGPFSGKAGSWVTEESAQMRDCMARELGVSAETITLTENVTVGCNIALWGIDWQPGDHLLLSDCEHPGIIAIIQELQRRFQIEVSVCPLRETLNQGDPVSVIETHLQPNTRLLVISHILWNTGQVLPLGEIVKCCHSQSQGKVRVLVDAAQSVGVLPLNLTALEVDFYAFTGHKWWCGPEGSGGFYLSPDALTTLSPSYVGWRSIQYDKTGTPVNWKPDARRYEVATSAYPLYAGLRRSITLHHEWGTTEERYQQICHLSQYLWQRLSELSDVHCLRTAPPEAGLVSFQLTNGLVHQAVVESLEKQNICVRTILNPDCIRACIHYFTEKSEIDRLVIAIATLNSSPTGLI</sequence>
<accession>U7QSN2</accession>
<evidence type="ECO:0000256" key="1">
    <source>
        <dbReference type="ARBA" id="ARBA00001933"/>
    </source>
</evidence>
<evidence type="ECO:0000256" key="3">
    <source>
        <dbReference type="RuleBase" id="RU004075"/>
    </source>
</evidence>
<dbReference type="PANTHER" id="PTHR43586">
    <property type="entry name" value="CYSTEINE DESULFURASE"/>
    <property type="match status" value="1"/>
</dbReference>
<dbReference type="InterPro" id="IPR000192">
    <property type="entry name" value="Aminotrans_V_dom"/>
</dbReference>
<dbReference type="InterPro" id="IPR015422">
    <property type="entry name" value="PyrdxlP-dep_Trfase_small"/>
</dbReference>
<gene>
    <name evidence="6" type="primary">c-des</name>
    <name evidence="6" type="ORF">M595_0516</name>
</gene>
<evidence type="ECO:0000259" key="5">
    <source>
        <dbReference type="Pfam" id="PF00266"/>
    </source>
</evidence>
<dbReference type="OrthoDB" id="9804366at2"/>
<feature type="domain" description="Aminotransferase class V" evidence="5">
    <location>
        <begin position="22"/>
        <end position="374"/>
    </location>
</feature>
<name>U7QSN2_9CYAN</name>
<dbReference type="Gene3D" id="3.90.1150.10">
    <property type="entry name" value="Aspartate Aminotransferase, domain 1"/>
    <property type="match status" value="1"/>
</dbReference>
<proteinExistence type="inferred from homology"/>
<keyword evidence="2" id="KW-0663">Pyridoxal phosphate</keyword>
<comment type="caution">
    <text evidence="6">The sequence shown here is derived from an EMBL/GenBank/DDBJ whole genome shotgun (WGS) entry which is preliminary data.</text>
</comment>
<dbReference type="EMBL" id="AUZM01000003">
    <property type="protein sequence ID" value="ERT09406.1"/>
    <property type="molecule type" value="Genomic_DNA"/>
</dbReference>
<evidence type="ECO:0000256" key="4">
    <source>
        <dbReference type="RuleBase" id="RU004504"/>
    </source>
</evidence>
<dbReference type="Proteomes" id="UP000017127">
    <property type="component" value="Unassembled WGS sequence"/>
</dbReference>
<dbReference type="InterPro" id="IPR020578">
    <property type="entry name" value="Aminotrans_V_PyrdxlP_BS"/>
</dbReference>